<dbReference type="EMBL" id="CP001108">
    <property type="protein sequence ID" value="ACF45323.1"/>
    <property type="molecule type" value="Genomic_DNA"/>
</dbReference>
<dbReference type="Proteomes" id="UP000002725">
    <property type="component" value="Chromosome"/>
</dbReference>
<protein>
    <submittedName>
        <fullName evidence="1">Uncharacterized protein</fullName>
    </submittedName>
</protein>
<sequence length="179" mass="19910">MMRYTRKHNPLLMTAILALLVTISIPTGEHSRSPLTPAFKSALAQTSTRNDIKQLTGRWKVVRATLTPEFLNIPIPISSIDATGWISHDKSYEIKASGALFGSNYDYLGKGTLELQGSTVILTVQEGAITIDDQNTKYDRKGKIIRGTYRISTNGTMFMKTVKENNGVRYTLDLELVNT</sequence>
<proteinExistence type="predicted"/>
<keyword evidence="2" id="KW-1185">Reference proteome</keyword>
<evidence type="ECO:0000313" key="2">
    <source>
        <dbReference type="Proteomes" id="UP000002725"/>
    </source>
</evidence>
<dbReference type="eggNOG" id="ENOG50348V8">
    <property type="taxonomic scope" value="Bacteria"/>
</dbReference>
<gene>
    <name evidence="1" type="ordered locus">Paes_0266</name>
</gene>
<accession>B4S3X7</accession>
<reference evidence="1" key="1">
    <citation type="submission" date="2008-06" db="EMBL/GenBank/DDBJ databases">
        <title>Complete sequence of chromosome of Prosthecochloris aestuarii DSM 271.</title>
        <authorList>
            <consortium name="US DOE Joint Genome Institute"/>
            <person name="Lucas S."/>
            <person name="Copeland A."/>
            <person name="Lapidus A."/>
            <person name="Glavina del Rio T."/>
            <person name="Dalin E."/>
            <person name="Tice H."/>
            <person name="Bruce D."/>
            <person name="Goodwin L."/>
            <person name="Pitluck S."/>
            <person name="Schmutz J."/>
            <person name="Larimer F."/>
            <person name="Land M."/>
            <person name="Hauser L."/>
            <person name="Kyrpides N."/>
            <person name="Anderson I."/>
            <person name="Liu Z."/>
            <person name="Li T."/>
            <person name="Zhao F."/>
            <person name="Overmann J."/>
            <person name="Bryant D.A."/>
            <person name="Richardson P."/>
        </authorList>
    </citation>
    <scope>NUCLEOTIDE SEQUENCE [LARGE SCALE GENOMIC DNA]</scope>
    <source>
        <strain evidence="1">DSM 271</strain>
    </source>
</reference>
<name>B4S3X7_PROA2</name>
<dbReference type="RefSeq" id="WP_012504860.1">
    <property type="nucleotide sequence ID" value="NC_011059.1"/>
</dbReference>
<dbReference type="AlphaFoldDB" id="B4S3X7"/>
<dbReference type="HOGENOM" id="CLU_1522541_0_0_10"/>
<evidence type="ECO:0000313" key="1">
    <source>
        <dbReference type="EMBL" id="ACF45323.1"/>
    </source>
</evidence>
<dbReference type="KEGG" id="paa:Paes_0266"/>
<organism evidence="1 2">
    <name type="scientific">Prosthecochloris aestuarii (strain DSM 271 / SK 413)</name>
    <dbReference type="NCBI Taxonomy" id="290512"/>
    <lineage>
        <taxon>Bacteria</taxon>
        <taxon>Pseudomonadati</taxon>
        <taxon>Chlorobiota</taxon>
        <taxon>Chlorobiia</taxon>
        <taxon>Chlorobiales</taxon>
        <taxon>Chlorobiaceae</taxon>
        <taxon>Prosthecochloris</taxon>
    </lineage>
</organism>